<proteinExistence type="predicted"/>
<dbReference type="Proteomes" id="UP001311232">
    <property type="component" value="Unassembled WGS sequence"/>
</dbReference>
<accession>A0AAV9REG4</accession>
<sequence>MRPLVYPQVVTSKSVSEIFAAGCEIHFSVFQVMHRSLKSRPRIFCCTISLLHLIYTLIMFQQSSCMQATVEIVRREKKIETKVSVYSPQSRAPGRLKFFQQEERQELTLSCCGPEPQPALAPLQRR</sequence>
<evidence type="ECO:0000313" key="1">
    <source>
        <dbReference type="EMBL" id="KAK5607389.1"/>
    </source>
</evidence>
<protein>
    <submittedName>
        <fullName evidence="1">Uncharacterized protein</fullName>
    </submittedName>
</protein>
<comment type="caution">
    <text evidence="1">The sequence shown here is derived from an EMBL/GenBank/DDBJ whole genome shotgun (WGS) entry which is preliminary data.</text>
</comment>
<evidence type="ECO:0000313" key="2">
    <source>
        <dbReference type="Proteomes" id="UP001311232"/>
    </source>
</evidence>
<organism evidence="1 2">
    <name type="scientific">Crenichthys baileyi</name>
    <name type="common">White River springfish</name>
    <dbReference type="NCBI Taxonomy" id="28760"/>
    <lineage>
        <taxon>Eukaryota</taxon>
        <taxon>Metazoa</taxon>
        <taxon>Chordata</taxon>
        <taxon>Craniata</taxon>
        <taxon>Vertebrata</taxon>
        <taxon>Euteleostomi</taxon>
        <taxon>Actinopterygii</taxon>
        <taxon>Neopterygii</taxon>
        <taxon>Teleostei</taxon>
        <taxon>Neoteleostei</taxon>
        <taxon>Acanthomorphata</taxon>
        <taxon>Ovalentaria</taxon>
        <taxon>Atherinomorphae</taxon>
        <taxon>Cyprinodontiformes</taxon>
        <taxon>Goodeidae</taxon>
        <taxon>Crenichthys</taxon>
    </lineage>
</organism>
<gene>
    <name evidence="1" type="ORF">CRENBAI_024791</name>
</gene>
<name>A0AAV9REG4_9TELE</name>
<dbReference type="AlphaFoldDB" id="A0AAV9REG4"/>
<dbReference type="EMBL" id="JAHHUM010002025">
    <property type="protein sequence ID" value="KAK5607389.1"/>
    <property type="molecule type" value="Genomic_DNA"/>
</dbReference>
<keyword evidence="2" id="KW-1185">Reference proteome</keyword>
<reference evidence="1 2" key="1">
    <citation type="submission" date="2021-06" db="EMBL/GenBank/DDBJ databases">
        <authorList>
            <person name="Palmer J.M."/>
        </authorList>
    </citation>
    <scope>NUCLEOTIDE SEQUENCE [LARGE SCALE GENOMIC DNA]</scope>
    <source>
        <strain evidence="1 2">MEX-2019</strain>
        <tissue evidence="1">Muscle</tissue>
    </source>
</reference>